<reference evidence="4" key="1">
    <citation type="journal article" date="2020" name="Stud. Mycol.">
        <title>101 Dothideomycetes genomes: a test case for predicting lifestyles and emergence of pathogens.</title>
        <authorList>
            <person name="Haridas S."/>
            <person name="Albert R."/>
            <person name="Binder M."/>
            <person name="Bloem J."/>
            <person name="Labutti K."/>
            <person name="Salamov A."/>
            <person name="Andreopoulos B."/>
            <person name="Baker S."/>
            <person name="Barry K."/>
            <person name="Bills G."/>
            <person name="Bluhm B."/>
            <person name="Cannon C."/>
            <person name="Castanera R."/>
            <person name="Culley D."/>
            <person name="Daum C."/>
            <person name="Ezra D."/>
            <person name="Gonzalez J."/>
            <person name="Henrissat B."/>
            <person name="Kuo A."/>
            <person name="Liang C."/>
            <person name="Lipzen A."/>
            <person name="Lutzoni F."/>
            <person name="Magnuson J."/>
            <person name="Mondo S."/>
            <person name="Nolan M."/>
            <person name="Ohm R."/>
            <person name="Pangilinan J."/>
            <person name="Park H.-J."/>
            <person name="Ramirez L."/>
            <person name="Alfaro M."/>
            <person name="Sun H."/>
            <person name="Tritt A."/>
            <person name="Yoshinaga Y."/>
            <person name="Zwiers L.-H."/>
            <person name="Turgeon B."/>
            <person name="Goodwin S."/>
            <person name="Spatafora J."/>
            <person name="Crous P."/>
            <person name="Grigoriev I."/>
        </authorList>
    </citation>
    <scope>NUCLEOTIDE SEQUENCE</scope>
    <source>
        <strain evidence="4">CBS 183.55</strain>
    </source>
</reference>
<keyword evidence="1" id="KW-0596">Phosphopantetheine</keyword>
<dbReference type="Pfam" id="PF00501">
    <property type="entry name" value="AMP-binding"/>
    <property type="match status" value="1"/>
</dbReference>
<dbReference type="PANTHER" id="PTHR43439:SF2">
    <property type="entry name" value="ENZYME, PUTATIVE (JCVI)-RELATED"/>
    <property type="match status" value="1"/>
</dbReference>
<dbReference type="Pfam" id="PF23562">
    <property type="entry name" value="AMP-binding_C_3"/>
    <property type="match status" value="1"/>
</dbReference>
<evidence type="ECO:0000313" key="5">
    <source>
        <dbReference type="Proteomes" id="UP000800082"/>
    </source>
</evidence>
<gene>
    <name evidence="4" type="ORF">M421DRAFT_172118</name>
</gene>
<dbReference type="Proteomes" id="UP000800082">
    <property type="component" value="Unassembled WGS sequence"/>
</dbReference>
<sequence length="578" mass="64875">MAFWDTVLSTTNAKSYGRRLIPNIVDDNSRQQPDRICFSYPVSHANLDHGFQDVNWRQVSVIIPLWQNCVDGDEFANAVNRMAYFLQRNVGVSSEFKTIMYMGFPDIRLYIVLVAAMKTGHKPLFSSHRNSLAGHTNLVRQTDCTVLLYTAGFPISGILEWCRLDTVKVPELAALLDDSPCESFPYSKTFEEAKLDPCFVIHTSGSTGLPAPVTCTHWSIGTTDQHHLVAPLDGRPTVWGDLFDARHRNYLAWPITSSSGIGAGITDVCFSNITIVLGPPEQATVDTIEEMIRYAQIDSISCVPATLEELSRRPDALANMRSLKHITYVGGSLLQTAGDIVSQYVPLVNLMASTETVSMVQHVTDREDWSYVCINPLLNGIEMRPVADLFELIYVKKPQCADFQGVFKVFPHLLEFSMRDLYSKHPTKPHHWKHEGRKDDIIVFRNGAKFNPMLHERLIAQHPKVHACLLVGTGRNKPAAIIELYAQYYTEDTSAQKALIKEIWPQARKANDVADTAGQLEQRYIIFAKKAKPFEMGLKDTVQRYATTRLYGQEIEDLYTSIAVGGLGTLFRTEVGVS</sequence>
<dbReference type="GeneID" id="54345439"/>
<dbReference type="RefSeq" id="XP_033447901.1">
    <property type="nucleotide sequence ID" value="XM_033587792.1"/>
</dbReference>
<dbReference type="InterPro" id="IPR051414">
    <property type="entry name" value="Adenylate-forming_Reductase"/>
</dbReference>
<organism evidence="4 5">
    <name type="scientific">Didymella exigua CBS 183.55</name>
    <dbReference type="NCBI Taxonomy" id="1150837"/>
    <lineage>
        <taxon>Eukaryota</taxon>
        <taxon>Fungi</taxon>
        <taxon>Dikarya</taxon>
        <taxon>Ascomycota</taxon>
        <taxon>Pezizomycotina</taxon>
        <taxon>Dothideomycetes</taxon>
        <taxon>Pleosporomycetidae</taxon>
        <taxon>Pleosporales</taxon>
        <taxon>Pleosporineae</taxon>
        <taxon>Didymellaceae</taxon>
        <taxon>Didymella</taxon>
    </lineage>
</organism>
<evidence type="ECO:0000256" key="1">
    <source>
        <dbReference type="ARBA" id="ARBA00022450"/>
    </source>
</evidence>
<accession>A0A6A5RJ39</accession>
<protein>
    <submittedName>
        <fullName evidence="4">Acetyl-CoA synthetase-like protein</fullName>
    </submittedName>
</protein>
<dbReference type="InterPro" id="IPR000873">
    <property type="entry name" value="AMP-dep_synth/lig_dom"/>
</dbReference>
<dbReference type="OrthoDB" id="429813at2759"/>
<dbReference type="EMBL" id="ML978971">
    <property type="protein sequence ID" value="KAF1927649.1"/>
    <property type="molecule type" value="Genomic_DNA"/>
</dbReference>
<evidence type="ECO:0000259" key="3">
    <source>
        <dbReference type="Pfam" id="PF00501"/>
    </source>
</evidence>
<keyword evidence="2" id="KW-0597">Phosphoprotein</keyword>
<dbReference type="SUPFAM" id="SSF56801">
    <property type="entry name" value="Acetyl-CoA synthetase-like"/>
    <property type="match status" value="1"/>
</dbReference>
<evidence type="ECO:0000313" key="4">
    <source>
        <dbReference type="EMBL" id="KAF1927649.1"/>
    </source>
</evidence>
<dbReference type="InterPro" id="IPR042099">
    <property type="entry name" value="ANL_N_sf"/>
</dbReference>
<dbReference type="Gene3D" id="3.40.50.12780">
    <property type="entry name" value="N-terminal domain of ligase-like"/>
    <property type="match status" value="1"/>
</dbReference>
<feature type="domain" description="AMP-dependent synthetase/ligase" evidence="3">
    <location>
        <begin position="74"/>
        <end position="383"/>
    </location>
</feature>
<dbReference type="AlphaFoldDB" id="A0A6A5RJ39"/>
<keyword evidence="5" id="KW-1185">Reference proteome</keyword>
<evidence type="ECO:0000256" key="2">
    <source>
        <dbReference type="ARBA" id="ARBA00022553"/>
    </source>
</evidence>
<name>A0A6A5RJ39_9PLEO</name>
<proteinExistence type="predicted"/>
<dbReference type="PANTHER" id="PTHR43439">
    <property type="entry name" value="PHENYLACETATE-COENZYME A LIGASE"/>
    <property type="match status" value="1"/>
</dbReference>